<dbReference type="AlphaFoldDB" id="A0A401JGI6"/>
<accession>A0A401JGI6</accession>
<reference evidence="5 6" key="1">
    <citation type="journal article" date="2019" name="Front. Microbiol.">
        <title>Genomes of Neutrophilic Sulfur-Oxidizing Chemolithoautotrophs Representing 9 Proteobacterial Species From 8 Genera.</title>
        <authorList>
            <person name="Watanabe T."/>
            <person name="Kojima H."/>
            <person name="Umezawa K."/>
            <person name="Hori C."/>
            <person name="Takasuka T.E."/>
            <person name="Kato Y."/>
            <person name="Fukui M."/>
        </authorList>
    </citation>
    <scope>NUCLEOTIDE SEQUENCE [LARGE SCALE GENOMIC DNA]</scope>
    <source>
        <strain evidence="5 6">TTN</strain>
    </source>
</reference>
<dbReference type="Gene3D" id="2.60.120.10">
    <property type="entry name" value="Jelly Rolls"/>
    <property type="match status" value="1"/>
</dbReference>
<dbReference type="InterPro" id="IPR050397">
    <property type="entry name" value="Env_Response_Regulators"/>
</dbReference>
<dbReference type="GO" id="GO:0003700">
    <property type="term" value="F:DNA-binding transcription factor activity"/>
    <property type="evidence" value="ECO:0007669"/>
    <property type="project" value="TreeGrafter"/>
</dbReference>
<name>A0A401JGI6_9PROT</name>
<evidence type="ECO:0000313" key="6">
    <source>
        <dbReference type="Proteomes" id="UP000286806"/>
    </source>
</evidence>
<keyword evidence="1" id="KW-0805">Transcription regulation</keyword>
<comment type="caution">
    <text evidence="5">The sequence shown here is derived from an EMBL/GenBank/DDBJ whole genome shotgun (WGS) entry which is preliminary data.</text>
</comment>
<organism evidence="5 6">
    <name type="scientific">Sulfuriferula multivorans</name>
    <dbReference type="NCBI Taxonomy" id="1559896"/>
    <lineage>
        <taxon>Bacteria</taxon>
        <taxon>Pseudomonadati</taxon>
        <taxon>Pseudomonadota</taxon>
        <taxon>Betaproteobacteria</taxon>
        <taxon>Nitrosomonadales</taxon>
        <taxon>Sulfuricellaceae</taxon>
        <taxon>Sulfuriferula</taxon>
    </lineage>
</organism>
<gene>
    <name evidence="5" type="ORF">SFMTTN_2561</name>
</gene>
<sequence length="250" mass="28211">MTEIFDPRQNYLLAAMHTEELERIVPHLELVSMPYTEVLYECNEALQYAYFPTSATASLLCSLEDGVSVEVAVVGNEGVLDVSIFMGYNAALTMATIQTAGHGYRLPAKVLKQEFDQGGSLQHLLMRYTRTLIIQMAQTTACNRRHSVEQQLCRWLLLNFDRVHSGSLAMTQELISNMLGVRRESITEAARKLQTDGLISYCRGHIKVLDRPGLETHVCECYDVVKKESERFFSDLNISHYAGEATHCVQ</sequence>
<protein>
    <submittedName>
        <fullName evidence="5">cAMP-binding protein</fullName>
    </submittedName>
</protein>
<evidence type="ECO:0000259" key="4">
    <source>
        <dbReference type="PROSITE" id="PS51063"/>
    </source>
</evidence>
<dbReference type="OrthoDB" id="8969464at2"/>
<dbReference type="PROSITE" id="PS51063">
    <property type="entry name" value="HTH_CRP_2"/>
    <property type="match status" value="1"/>
</dbReference>
<dbReference type="SUPFAM" id="SSF46785">
    <property type="entry name" value="Winged helix' DNA-binding domain"/>
    <property type="match status" value="1"/>
</dbReference>
<dbReference type="EMBL" id="BGOW01000026">
    <property type="protein sequence ID" value="GBL46736.1"/>
    <property type="molecule type" value="Genomic_DNA"/>
</dbReference>
<evidence type="ECO:0000313" key="5">
    <source>
        <dbReference type="EMBL" id="GBL46736.1"/>
    </source>
</evidence>
<dbReference type="PANTHER" id="PTHR24567">
    <property type="entry name" value="CRP FAMILY TRANSCRIPTIONAL REGULATORY PROTEIN"/>
    <property type="match status" value="1"/>
</dbReference>
<dbReference type="GO" id="GO:0003677">
    <property type="term" value="F:DNA binding"/>
    <property type="evidence" value="ECO:0007669"/>
    <property type="project" value="UniProtKB-KW"/>
</dbReference>
<evidence type="ECO:0000256" key="1">
    <source>
        <dbReference type="ARBA" id="ARBA00023015"/>
    </source>
</evidence>
<proteinExistence type="predicted"/>
<dbReference type="GO" id="GO:0005829">
    <property type="term" value="C:cytosol"/>
    <property type="evidence" value="ECO:0007669"/>
    <property type="project" value="TreeGrafter"/>
</dbReference>
<feature type="domain" description="HTH crp-type" evidence="4">
    <location>
        <begin position="146"/>
        <end position="212"/>
    </location>
</feature>
<dbReference type="SMART" id="SM00419">
    <property type="entry name" value="HTH_CRP"/>
    <property type="match status" value="1"/>
</dbReference>
<dbReference type="InterPro" id="IPR036390">
    <property type="entry name" value="WH_DNA-bd_sf"/>
</dbReference>
<dbReference type="SUPFAM" id="SSF51206">
    <property type="entry name" value="cAMP-binding domain-like"/>
    <property type="match status" value="1"/>
</dbReference>
<keyword evidence="3" id="KW-0804">Transcription</keyword>
<dbReference type="RefSeq" id="WP_124705516.1">
    <property type="nucleotide sequence ID" value="NZ_BGOW01000026.1"/>
</dbReference>
<dbReference type="PANTHER" id="PTHR24567:SF74">
    <property type="entry name" value="HTH-TYPE TRANSCRIPTIONAL REGULATOR ARCR"/>
    <property type="match status" value="1"/>
</dbReference>
<evidence type="ECO:0000256" key="3">
    <source>
        <dbReference type="ARBA" id="ARBA00023163"/>
    </source>
</evidence>
<dbReference type="InterPro" id="IPR012318">
    <property type="entry name" value="HTH_CRP"/>
</dbReference>
<dbReference type="Proteomes" id="UP000286806">
    <property type="component" value="Unassembled WGS sequence"/>
</dbReference>
<keyword evidence="2" id="KW-0238">DNA-binding</keyword>
<keyword evidence="6" id="KW-1185">Reference proteome</keyword>
<dbReference type="Pfam" id="PF13545">
    <property type="entry name" value="HTH_Crp_2"/>
    <property type="match status" value="1"/>
</dbReference>
<dbReference type="InterPro" id="IPR018490">
    <property type="entry name" value="cNMP-bd_dom_sf"/>
</dbReference>
<evidence type="ECO:0000256" key="2">
    <source>
        <dbReference type="ARBA" id="ARBA00023125"/>
    </source>
</evidence>
<dbReference type="InterPro" id="IPR014710">
    <property type="entry name" value="RmlC-like_jellyroll"/>
</dbReference>